<dbReference type="WBParaSite" id="ACRNAN_Path_994.g3818.t1">
    <property type="protein sequence ID" value="ACRNAN_Path_994.g3818.t1"/>
    <property type="gene ID" value="ACRNAN_Path_994.g3818"/>
</dbReference>
<evidence type="ECO:0000256" key="17">
    <source>
        <dbReference type="SAM" id="MobiDB-lite"/>
    </source>
</evidence>
<dbReference type="Proteomes" id="UP000887540">
    <property type="component" value="Unplaced"/>
</dbReference>
<proteinExistence type="inferred from homology"/>
<dbReference type="Gene3D" id="3.30.1490.180">
    <property type="entry name" value="RNA polymerase ii"/>
    <property type="match status" value="1"/>
</dbReference>
<protein>
    <recommendedName>
        <fullName evidence="15">DNA-directed RNA polymerase subunit</fullName>
        <ecNumber evidence="15">2.7.7.6</ecNumber>
    </recommendedName>
</protein>
<dbReference type="InterPro" id="IPR038120">
    <property type="entry name" value="Rpb1_funnel_sf"/>
</dbReference>
<dbReference type="InterPro" id="IPR000722">
    <property type="entry name" value="RNA_pol_asu"/>
</dbReference>
<dbReference type="EC" id="2.7.7.6" evidence="15"/>
<evidence type="ECO:0000256" key="12">
    <source>
        <dbReference type="ARBA" id="ARBA00023242"/>
    </source>
</evidence>
<evidence type="ECO:0000259" key="18">
    <source>
        <dbReference type="SMART" id="SM00663"/>
    </source>
</evidence>
<dbReference type="InterPro" id="IPR044893">
    <property type="entry name" value="RNA_pol_Rpb1_clamp_domain"/>
</dbReference>
<dbReference type="InterPro" id="IPR006592">
    <property type="entry name" value="RNA_pol_N"/>
</dbReference>
<keyword evidence="10" id="KW-0460">Magnesium</keyword>
<accession>A0A914CE93</accession>
<dbReference type="Pfam" id="PF04997">
    <property type="entry name" value="RNA_pol_Rpb1_1"/>
    <property type="match status" value="1"/>
</dbReference>
<dbReference type="GO" id="GO:0003899">
    <property type="term" value="F:DNA-directed RNA polymerase activity"/>
    <property type="evidence" value="ECO:0007669"/>
    <property type="project" value="UniProtKB-EC"/>
</dbReference>
<keyword evidence="12" id="KW-0539">Nucleus</keyword>
<sequence>MEFEELSLRCYSPEEIQRLSVIQVTQTKTFDEVNFPIKGGLYDPSMGPIESFDSCETCTLPSMYCPGHMGHIQLEVPTFNPLLFNFTYNLLKGTCVNCHKFMCKTGGIATRVLLAQLKCLDLGMIDAAMDIQRSFEKKPKGENDKEMLSLTDELAAMSELETALNTLNEKIDEKSKEKTTFRPTKNSHALRASLIREFTRSHLFIRKAKCPICSFRCGTLRNESSRFIIIDFTGRGEEPKDGKSKKKQRNLTLKKILDPGIFPEEAEEDDQNDDKKNIQALDSDLPDPTKISEFCLNEQVSRVKTGLCKKLAWRAAEVREHLRLVWKKDSFLLRKVFPFFEGVKMANPVDILFSDIIPVPATKFRPIRFFKGDRFEHPQTVNLRRILEANEILIAINKLMRERENFGDELYSQLNETIMARVVGKTMNEKMHNAYLELQLKVNAVYDQDLTMRNDPNTVPGLKQILEKKEGLFRMHMMGKRVNYACRSVITPDPYLDIDEIGIPEVFAKRLTFGEPVNFLNTQKMRKLVQTGPEVHPGANFTSDGSRKKVIRKEDFRERLATSKLLGISSVDNAPVVVHRHLDRGDLLLMNRQPSLHKPSIMGHRARVLKGQRTLRMNYAPCKAYNADFDGDEMNGHFVQDRIAQTEAAELANVGSNYLVPKDGTPILGLIQDHIVSGVLMTIRGRFFNKEDFMHLVLAAFAETSQRIEIPPPTIFKPKRLWSGKQIITAIICNCVPKGSQLINLKSKSKTPLNCWQVKGHNPPKFEMSESEVIFRQGELLCGVLDKSHYGASQYGLIHCCYELYGHRVAAKILSCFSRVFTTYLQFHGFSLGVADILVTDDANEQRRTAVKQLRKIGDSVVIQAFGLDENATKLKIKHNMAMAYNNPRNDDGDVKTLDYTMKKEVTKYNDMINKACVPSGLIRSFPDNALQMMIQSGAKGSLVNSIQISCALGQIELEGKRPPLTAVGRTLPSFKAFDTSPRAGGFVDQRFLTGINPQELFFHTMAGREGLIDTAVKTSRSGYLQRCIIKHLEGITVHYDQTVRDHDNTVIQFRYGEDGMDVGRSIFLNSKHFDFLEDNLKAVRASATVENVIESDWKVRDAEKQFSKIRKWKKKYGHLKKNYVSGFTLFSSEHPEVKREGLEGIHPLVELWNNLSEEEKDEYNSRVDKKCPEIVNEIFNSATTLGALPEKMLDEVENHSKKSETPAEFRRTIFWKVLDKSHYGASQYGLIHCCYELYGHRVAAKILSCFSRVFTTYLQFHGFSLGVADILVTDDANEQRRTAVKQLRKIGDSVVIQAFGLDENATKLKIKHNMAMAYNNPRNDDGDVKTLDYTMKKEVTKYNDMINKACVPSGLIRSFPDNALQMMIQSGAKGSLVNSIQISCALGQIELEGKRPPLTAVGRTLPSFKAFDTSPRAGGFVDQRFLTGINPQELFFHTMAGREGLIDTAVKTSRSGYLQRCIIKHLEGITVHYDQTVRDHDNTVIQFRYGEDGMDVGRSIFLNSKHFDFLEDNLKAVRASATVENVMESDWKVRDAEKQFSKIRKWKKKYGHLKKNYVSGFTLFSSEHPEVKREGLEGMHPLVELWNNLSEEEKDEYNSRVDKKCPEIVNEIFNSATTLGALPEKMLDEVENHSKKSETPAEFRRTIFWKGVRAMVEPGENVGLLASQSIGEPSTQMTLNTFHFAGRGEMNVTLGIPRLREILMTEGRNATPQTEILIRKDAPQEIVEKIQQELNRVYLKQVIRKFMLDEKVNISKGATWRHYHLTIELLRQKSRDQRAQHLSREFIMRQIETRFLGRLARAVHKQMNDVADFENLSHKKLRSTNMQILQDDQQAPVSREDAESSDEEIQGGEADAEEARLTQRHHDDAAEYQGEEEEIGDVQTEKKIEDEIEFEEILDDSEVDDEEEQADKSNVVDEETPLVLTVDKKTGPPEATRIAKALHSSSLIANYKFDPKSNRWCVVTFQLPVKRTKLDFSAIVEREIDEFIVSQTPDIEKCLVDEEKRNGEDVKILKTQGVNLQAFFKHTDFLDVNTIYTNDLQTILNFYGVEACTKAIVKEMNNVFSAYGIEVNPRHLTLTADYMTATGKISPFNRAAMASSPSPLQKMTFETTSSFLREAVLQGENDYLKSPSARLVTGQMMRGGTGAFDLLVNKSYLKRNSKGVPKTSSHILFD</sequence>
<dbReference type="Gene3D" id="4.10.860.120">
    <property type="entry name" value="RNA polymerase II, clamp domain"/>
    <property type="match status" value="1"/>
</dbReference>
<evidence type="ECO:0000313" key="19">
    <source>
        <dbReference type="Proteomes" id="UP000887540"/>
    </source>
</evidence>
<dbReference type="FunFam" id="1.10.274.100:FF:000012">
    <property type="entry name" value="DNA-directed RNA polymerase subunit"/>
    <property type="match status" value="1"/>
</dbReference>
<keyword evidence="5" id="KW-0597">Phosphoprotein</keyword>
<dbReference type="Pfam" id="PF04998">
    <property type="entry name" value="RNA_pol_Rpb1_5"/>
    <property type="match status" value="2"/>
</dbReference>
<evidence type="ECO:0000313" key="20">
    <source>
        <dbReference type="WBParaSite" id="ACRNAN_Path_994.g3818.t1"/>
    </source>
</evidence>
<dbReference type="Pfam" id="PF00623">
    <property type="entry name" value="RNA_pol_Rpb1_2"/>
    <property type="match status" value="1"/>
</dbReference>
<feature type="compositionally biased region" description="Polar residues" evidence="17">
    <location>
        <begin position="1828"/>
        <end position="1837"/>
    </location>
</feature>
<keyword evidence="9" id="KW-0862">Zinc</keyword>
<dbReference type="Pfam" id="PF05000">
    <property type="entry name" value="RNA_pol_Rpb1_4"/>
    <property type="match status" value="2"/>
</dbReference>
<dbReference type="Gene3D" id="3.30.70.2850">
    <property type="match status" value="1"/>
</dbReference>
<evidence type="ECO:0000256" key="16">
    <source>
        <dbReference type="SAM" id="Coils"/>
    </source>
</evidence>
<feature type="region of interest" description="Disordered" evidence="17">
    <location>
        <begin position="1828"/>
        <end position="1883"/>
    </location>
</feature>
<evidence type="ECO:0000256" key="6">
    <source>
        <dbReference type="ARBA" id="ARBA00022679"/>
    </source>
</evidence>
<dbReference type="InterPro" id="IPR047107">
    <property type="entry name" value="DNA-dir_RNA_pol1_lsu_C"/>
</dbReference>
<evidence type="ECO:0000256" key="13">
    <source>
        <dbReference type="ARBA" id="ARBA00048552"/>
    </source>
</evidence>
<dbReference type="InterPro" id="IPR045867">
    <property type="entry name" value="DNA-dir_RpoC_beta_prime"/>
</dbReference>
<keyword evidence="8" id="KW-0479">Metal-binding</keyword>
<evidence type="ECO:0000256" key="9">
    <source>
        <dbReference type="ARBA" id="ARBA00022833"/>
    </source>
</evidence>
<dbReference type="GO" id="GO:0005736">
    <property type="term" value="C:RNA polymerase I complex"/>
    <property type="evidence" value="ECO:0007669"/>
    <property type="project" value="TreeGrafter"/>
</dbReference>
<dbReference type="CDD" id="cd02735">
    <property type="entry name" value="RNAP_I_Rpa1_C"/>
    <property type="match status" value="1"/>
</dbReference>
<dbReference type="Gene3D" id="1.10.274.100">
    <property type="entry name" value="RNA polymerase Rpb1, domain 3"/>
    <property type="match status" value="2"/>
</dbReference>
<reference evidence="20" key="1">
    <citation type="submission" date="2022-11" db="UniProtKB">
        <authorList>
            <consortium name="WormBaseParasite"/>
        </authorList>
    </citation>
    <scope>IDENTIFICATION</scope>
</reference>
<keyword evidence="16" id="KW-0175">Coiled coil</keyword>
<dbReference type="InterPro" id="IPR007080">
    <property type="entry name" value="RNA_pol_Rpb1_1"/>
</dbReference>
<comment type="similarity">
    <text evidence="2 15">Belongs to the RNA polymerase beta' chain family.</text>
</comment>
<comment type="function">
    <text evidence="14">DNA-dependent RNA polymerase catalyzes the transcription of DNA into RNA using the four ribonucleoside triphosphates as substrates. Largest and catalytic core component of RNA polymerase I which synthesizes ribosomal RNA precursors. Forms the polymerase active center together with the second largest subunit. A single stranded DNA template strand of the promoter is positioned within the central active site cleft of Pol I. A bridging helix emanates from RPA1 and crosses the cleft near the catalytic site and is thought to promote translocation of Pol I by acting as a ratchet that moves the RNA-DNA hybrid through the active site by switching from straight to bent conformations at each step of nucleotide addition.</text>
</comment>
<dbReference type="GO" id="GO:0046872">
    <property type="term" value="F:metal ion binding"/>
    <property type="evidence" value="ECO:0007669"/>
    <property type="project" value="UniProtKB-KW"/>
</dbReference>
<comment type="subcellular location">
    <subcellularLocation>
        <location evidence="1">Nucleus</location>
        <location evidence="1">Nucleolus</location>
    </subcellularLocation>
</comment>
<feature type="compositionally biased region" description="Basic and acidic residues" evidence="17">
    <location>
        <begin position="1858"/>
        <end position="1870"/>
    </location>
</feature>
<keyword evidence="6 15" id="KW-0808">Transferase</keyword>
<keyword evidence="7 15" id="KW-0548">Nucleotidyltransferase</keyword>
<feature type="region of interest" description="Disordered" evidence="17">
    <location>
        <begin position="264"/>
        <end position="284"/>
    </location>
</feature>
<dbReference type="InterPro" id="IPR007066">
    <property type="entry name" value="RNA_pol_Rpb1_3"/>
</dbReference>
<dbReference type="GO" id="GO:0003677">
    <property type="term" value="F:DNA binding"/>
    <property type="evidence" value="ECO:0007669"/>
    <property type="project" value="InterPro"/>
</dbReference>
<name>A0A914CE93_9BILA</name>
<dbReference type="Pfam" id="PF04983">
    <property type="entry name" value="RNA_pol_Rpb1_3"/>
    <property type="match status" value="2"/>
</dbReference>
<dbReference type="CDD" id="cd01435">
    <property type="entry name" value="RNAP_I_RPA1_N"/>
    <property type="match status" value="1"/>
</dbReference>
<dbReference type="InterPro" id="IPR036910">
    <property type="entry name" value="HMG_box_dom_sf"/>
</dbReference>
<feature type="coiled-coil region" evidence="16">
    <location>
        <begin position="150"/>
        <end position="177"/>
    </location>
</feature>
<feature type="compositionally biased region" description="Acidic residues" evidence="17">
    <location>
        <begin position="1844"/>
        <end position="1857"/>
    </location>
</feature>
<dbReference type="SUPFAM" id="SSF47095">
    <property type="entry name" value="HMG-box"/>
    <property type="match status" value="2"/>
</dbReference>
<dbReference type="InterPro" id="IPR042102">
    <property type="entry name" value="RNA_pol_Rpb1_3_sf"/>
</dbReference>
<dbReference type="FunFam" id="2.40.40.20:FF:000019">
    <property type="entry name" value="DNA-directed RNA polymerase II subunit RPB1"/>
    <property type="match status" value="1"/>
</dbReference>
<organism evidence="19 20">
    <name type="scientific">Acrobeloides nanus</name>
    <dbReference type="NCBI Taxonomy" id="290746"/>
    <lineage>
        <taxon>Eukaryota</taxon>
        <taxon>Metazoa</taxon>
        <taxon>Ecdysozoa</taxon>
        <taxon>Nematoda</taxon>
        <taxon>Chromadorea</taxon>
        <taxon>Rhabditida</taxon>
        <taxon>Tylenchina</taxon>
        <taxon>Cephalobomorpha</taxon>
        <taxon>Cephaloboidea</taxon>
        <taxon>Cephalobidae</taxon>
        <taxon>Acrobeloides</taxon>
    </lineage>
</organism>
<evidence type="ECO:0000256" key="15">
    <source>
        <dbReference type="RuleBase" id="RU004279"/>
    </source>
</evidence>
<dbReference type="InterPro" id="IPR007081">
    <property type="entry name" value="RNA_pol_Rpb1_5"/>
</dbReference>
<dbReference type="Gene3D" id="6.10.250.2940">
    <property type="match status" value="2"/>
</dbReference>
<dbReference type="InterPro" id="IPR015699">
    <property type="entry name" value="DNA-dir_RNA_pol1_lsu_N"/>
</dbReference>
<keyword evidence="4 15" id="KW-0240">DNA-directed RNA polymerase</keyword>
<dbReference type="Gene3D" id="6.20.50.80">
    <property type="match status" value="2"/>
</dbReference>
<evidence type="ECO:0000256" key="1">
    <source>
        <dbReference type="ARBA" id="ARBA00004604"/>
    </source>
</evidence>
<evidence type="ECO:0000256" key="8">
    <source>
        <dbReference type="ARBA" id="ARBA00022723"/>
    </source>
</evidence>
<dbReference type="PANTHER" id="PTHR19376">
    <property type="entry name" value="DNA-DIRECTED RNA POLYMERASE"/>
    <property type="match status" value="1"/>
</dbReference>
<evidence type="ECO:0000256" key="3">
    <source>
        <dbReference type="ARBA" id="ARBA00011251"/>
    </source>
</evidence>
<dbReference type="InterPro" id="IPR007083">
    <property type="entry name" value="RNA_pol_Rpb1_4"/>
</dbReference>
<dbReference type="PANTHER" id="PTHR19376:SF11">
    <property type="entry name" value="DNA-DIRECTED RNA POLYMERASE I SUBUNIT RPA1"/>
    <property type="match status" value="1"/>
</dbReference>
<dbReference type="SMART" id="SM00663">
    <property type="entry name" value="RPOLA_N"/>
    <property type="match status" value="1"/>
</dbReference>
<evidence type="ECO:0000256" key="10">
    <source>
        <dbReference type="ARBA" id="ARBA00022842"/>
    </source>
</evidence>
<evidence type="ECO:0000256" key="11">
    <source>
        <dbReference type="ARBA" id="ARBA00023163"/>
    </source>
</evidence>
<dbReference type="Gene3D" id="2.40.40.20">
    <property type="match status" value="1"/>
</dbReference>
<dbReference type="GO" id="GO:0006351">
    <property type="term" value="P:DNA-templated transcription"/>
    <property type="evidence" value="ECO:0007669"/>
    <property type="project" value="InterPro"/>
</dbReference>
<dbReference type="Gene3D" id="1.10.132.30">
    <property type="match status" value="2"/>
</dbReference>
<evidence type="ECO:0000256" key="2">
    <source>
        <dbReference type="ARBA" id="ARBA00006460"/>
    </source>
</evidence>
<dbReference type="SUPFAM" id="SSF64484">
    <property type="entry name" value="beta and beta-prime subunits of DNA dependent RNA-polymerase"/>
    <property type="match status" value="2"/>
</dbReference>
<feature type="domain" description="RNA polymerase N-terminal" evidence="18">
    <location>
        <begin position="350"/>
        <end position="682"/>
    </location>
</feature>
<keyword evidence="19" id="KW-1185">Reference proteome</keyword>
<evidence type="ECO:0000256" key="4">
    <source>
        <dbReference type="ARBA" id="ARBA00022478"/>
    </source>
</evidence>
<keyword evidence="11 15" id="KW-0804">Transcription</keyword>
<dbReference type="Gene3D" id="1.10.150.390">
    <property type="match status" value="1"/>
</dbReference>
<evidence type="ECO:0000256" key="14">
    <source>
        <dbReference type="ARBA" id="ARBA00053996"/>
    </source>
</evidence>
<evidence type="ECO:0000256" key="5">
    <source>
        <dbReference type="ARBA" id="ARBA00022553"/>
    </source>
</evidence>
<evidence type="ECO:0000256" key="7">
    <source>
        <dbReference type="ARBA" id="ARBA00022695"/>
    </source>
</evidence>
<comment type="subunit">
    <text evidence="3">Component of the RNA polymerase I (Pol I) complex consisting of at least 13 subunits.</text>
</comment>
<comment type="catalytic activity">
    <reaction evidence="13 15">
        <text>RNA(n) + a ribonucleoside 5'-triphosphate = RNA(n+1) + diphosphate</text>
        <dbReference type="Rhea" id="RHEA:21248"/>
        <dbReference type="Rhea" id="RHEA-COMP:14527"/>
        <dbReference type="Rhea" id="RHEA-COMP:17342"/>
        <dbReference type="ChEBI" id="CHEBI:33019"/>
        <dbReference type="ChEBI" id="CHEBI:61557"/>
        <dbReference type="ChEBI" id="CHEBI:140395"/>
        <dbReference type="EC" id="2.7.7.6"/>
    </reaction>
</comment>